<reference evidence="3" key="1">
    <citation type="submission" date="2019-10" db="EMBL/GenBank/DDBJ databases">
        <title>Draft genome sequence of Panacibacter sp. KCS-6.</title>
        <authorList>
            <person name="Yim K.J."/>
        </authorList>
    </citation>
    <scope>NUCLEOTIDE SEQUENCE</scope>
    <source>
        <strain evidence="3">KCS-6</strain>
    </source>
</reference>
<accession>A0A8J8JUG3</accession>
<feature type="signal peptide" evidence="1">
    <location>
        <begin position="1"/>
        <end position="19"/>
    </location>
</feature>
<sequence>MRKVIFCTIAIFFATLLHAQQLLSKQEQEIQHAVVNMFQALSNRDSIALKYYCAPDITFYEYGQIWNIDTLIKKAIAMNQSADFERTNTFEFINTASDKTTAWVTYRLNSVITKDANKTNIQWLETVVLIRQNKQWKIKHLHSTMIKKS</sequence>
<dbReference type="SUPFAM" id="SSF54427">
    <property type="entry name" value="NTF2-like"/>
    <property type="match status" value="1"/>
</dbReference>
<feature type="domain" description="SnoaL-like" evidence="2">
    <location>
        <begin position="30"/>
        <end position="145"/>
    </location>
</feature>
<evidence type="ECO:0000256" key="1">
    <source>
        <dbReference type="SAM" id="SignalP"/>
    </source>
</evidence>
<dbReference type="Gene3D" id="3.10.450.50">
    <property type="match status" value="1"/>
</dbReference>
<name>A0A8J8JUG3_9BACT</name>
<evidence type="ECO:0000313" key="3">
    <source>
        <dbReference type="EMBL" id="NNV57003.1"/>
    </source>
</evidence>
<dbReference type="Pfam" id="PF13474">
    <property type="entry name" value="SnoaL_3"/>
    <property type="match status" value="1"/>
</dbReference>
<keyword evidence="4" id="KW-1185">Reference proteome</keyword>
<dbReference type="RefSeq" id="WP_171608950.1">
    <property type="nucleotide sequence ID" value="NZ_WHPF01000012.1"/>
</dbReference>
<comment type="caution">
    <text evidence="3">The sequence shown here is derived from an EMBL/GenBank/DDBJ whole genome shotgun (WGS) entry which is preliminary data.</text>
</comment>
<dbReference type="AlphaFoldDB" id="A0A8J8JUG3"/>
<protein>
    <submittedName>
        <fullName evidence="3">DUF4440 domain-containing protein</fullName>
    </submittedName>
</protein>
<proteinExistence type="predicted"/>
<gene>
    <name evidence="3" type="ORF">GD597_16135</name>
</gene>
<dbReference type="Proteomes" id="UP000598971">
    <property type="component" value="Unassembled WGS sequence"/>
</dbReference>
<dbReference type="InterPro" id="IPR032710">
    <property type="entry name" value="NTF2-like_dom_sf"/>
</dbReference>
<organism evidence="3 4">
    <name type="scientific">Limnovirga soli</name>
    <dbReference type="NCBI Taxonomy" id="2656915"/>
    <lineage>
        <taxon>Bacteria</taxon>
        <taxon>Pseudomonadati</taxon>
        <taxon>Bacteroidota</taxon>
        <taxon>Chitinophagia</taxon>
        <taxon>Chitinophagales</taxon>
        <taxon>Chitinophagaceae</taxon>
        <taxon>Limnovirga</taxon>
    </lineage>
</organism>
<evidence type="ECO:0000313" key="4">
    <source>
        <dbReference type="Proteomes" id="UP000598971"/>
    </source>
</evidence>
<feature type="chain" id="PRO_5035175087" evidence="1">
    <location>
        <begin position="20"/>
        <end position="149"/>
    </location>
</feature>
<dbReference type="InterPro" id="IPR037401">
    <property type="entry name" value="SnoaL-like"/>
</dbReference>
<keyword evidence="1" id="KW-0732">Signal</keyword>
<dbReference type="EMBL" id="WHPF01000012">
    <property type="protein sequence ID" value="NNV57003.1"/>
    <property type="molecule type" value="Genomic_DNA"/>
</dbReference>
<evidence type="ECO:0000259" key="2">
    <source>
        <dbReference type="Pfam" id="PF13474"/>
    </source>
</evidence>